<dbReference type="InterPro" id="IPR016830">
    <property type="entry name" value="UbiT"/>
</dbReference>
<dbReference type="InterPro" id="IPR003033">
    <property type="entry name" value="SCP2_sterol-bd_dom"/>
</dbReference>
<protein>
    <recommendedName>
        <fullName evidence="1">Ubiquinone biosynthesis accessory factor UbiT</fullName>
    </recommendedName>
</protein>
<comment type="pathway">
    <text evidence="1">Cofactor biosynthesis; ubiquinone biosynthesis.</text>
</comment>
<reference evidence="3 4" key="1">
    <citation type="submission" date="2019-04" db="EMBL/GenBank/DDBJ databases">
        <title>Crenobacter sp. nov.</title>
        <authorList>
            <person name="Shi S."/>
        </authorList>
    </citation>
    <scope>NUCLEOTIDE SEQUENCE [LARGE SCALE GENOMIC DNA]</scope>
    <source>
        <strain evidence="3 4">GY 70310</strain>
    </source>
</reference>
<accession>A0A4T0UJ31</accession>
<dbReference type="UniPathway" id="UPA00232"/>
<evidence type="ECO:0000313" key="4">
    <source>
        <dbReference type="Proteomes" id="UP000308891"/>
    </source>
</evidence>
<dbReference type="SUPFAM" id="SSF55718">
    <property type="entry name" value="SCP-like"/>
    <property type="match status" value="1"/>
</dbReference>
<dbReference type="Proteomes" id="UP000308891">
    <property type="component" value="Unassembled WGS sequence"/>
</dbReference>
<dbReference type="InterPro" id="IPR036527">
    <property type="entry name" value="SCP2_sterol-bd_dom_sf"/>
</dbReference>
<evidence type="ECO:0000313" key="3">
    <source>
        <dbReference type="EMBL" id="TIC78532.1"/>
    </source>
</evidence>
<proteinExistence type="inferred from homology"/>
<comment type="caution">
    <text evidence="3">The sequence shown here is derived from an EMBL/GenBank/DDBJ whole genome shotgun (WGS) entry which is preliminary data.</text>
</comment>
<dbReference type="GO" id="GO:0006744">
    <property type="term" value="P:ubiquinone biosynthetic process"/>
    <property type="evidence" value="ECO:0007669"/>
    <property type="project" value="UniProtKB-UniRule"/>
</dbReference>
<sequence length="144" mass="15779">MRVPDLTLPPLFASVVSRLPATPPNLALVTLLNQLIKRGVLPADMSLLAGHHFAVDVLDAGLKLRFGADENGFVLDDGHGEPDLRFAANASDLARMMLREEDPDTLFFNRKLTIEGDTELGLIVKNLLDSVDWSETPLARFMAT</sequence>
<evidence type="ECO:0000259" key="2">
    <source>
        <dbReference type="Pfam" id="PF02036"/>
    </source>
</evidence>
<dbReference type="HAMAP" id="MF_02231">
    <property type="entry name" value="UbiT"/>
    <property type="match status" value="1"/>
</dbReference>
<organism evidence="3 4">
    <name type="scientific">Crenobacter intestini</name>
    <dbReference type="NCBI Taxonomy" id="2563443"/>
    <lineage>
        <taxon>Bacteria</taxon>
        <taxon>Pseudomonadati</taxon>
        <taxon>Pseudomonadota</taxon>
        <taxon>Betaproteobacteria</taxon>
        <taxon>Neisseriales</taxon>
        <taxon>Neisseriaceae</taxon>
        <taxon>Crenobacter</taxon>
    </lineage>
</organism>
<evidence type="ECO:0000256" key="1">
    <source>
        <dbReference type="HAMAP-Rule" id="MF_02231"/>
    </source>
</evidence>
<comment type="similarity">
    <text evidence="1">Belongs to the UbiT family.</text>
</comment>
<keyword evidence="4" id="KW-1185">Reference proteome</keyword>
<dbReference type="Gene3D" id="3.30.1050.10">
    <property type="entry name" value="SCP2 sterol-binding domain"/>
    <property type="match status" value="1"/>
</dbReference>
<name>A0A4T0UJ31_9NEIS</name>
<feature type="domain" description="SCP2" evidence="2">
    <location>
        <begin position="32"/>
        <end position="129"/>
    </location>
</feature>
<dbReference type="EMBL" id="STGJ01000026">
    <property type="protein sequence ID" value="TIC78532.1"/>
    <property type="molecule type" value="Genomic_DNA"/>
</dbReference>
<dbReference type="AlphaFoldDB" id="A0A4T0UJ31"/>
<keyword evidence="1" id="KW-0831">Ubiquinone biosynthesis</keyword>
<dbReference type="RefSeq" id="WP_136555825.1">
    <property type="nucleotide sequence ID" value="NZ_STGJ01000026.1"/>
</dbReference>
<dbReference type="Pfam" id="PF02036">
    <property type="entry name" value="SCP2"/>
    <property type="match status" value="1"/>
</dbReference>
<gene>
    <name evidence="1" type="primary">ubiT</name>
    <name evidence="3" type="ORF">E5K04_15870</name>
</gene>
<comment type="function">
    <text evidence="1">Required for O(2)-independent ubiquinone (coenzyme Q) biosynthesis. Likely functions as an accessory factor.</text>
</comment>
<dbReference type="OrthoDB" id="5292463at2"/>